<comment type="similarity">
    <text evidence="1">Belongs to the FAM89 family.</text>
</comment>
<comment type="caution">
    <text evidence="3">The sequence shown here is derived from an EMBL/GenBank/DDBJ whole genome shotgun (WGS) entry which is preliminary data.</text>
</comment>
<reference evidence="3 4" key="1">
    <citation type="submission" date="2023-05" db="EMBL/GenBank/DDBJ databases">
        <title>B98-5 Cell Line De Novo Hybrid Assembly: An Optical Mapping Approach.</title>
        <authorList>
            <person name="Kananen K."/>
            <person name="Auerbach J.A."/>
            <person name="Kautto E."/>
            <person name="Blachly J.S."/>
        </authorList>
    </citation>
    <scope>NUCLEOTIDE SEQUENCE [LARGE SCALE GENOMIC DNA]</scope>
    <source>
        <strain evidence="3">B95-8</strain>
        <tissue evidence="3">Cell line</tissue>
    </source>
</reference>
<evidence type="ECO:0000313" key="4">
    <source>
        <dbReference type="Proteomes" id="UP001266305"/>
    </source>
</evidence>
<evidence type="ECO:0000313" key="3">
    <source>
        <dbReference type="EMBL" id="KAK2115110.1"/>
    </source>
</evidence>
<keyword evidence="4" id="KW-1185">Reference proteome</keyword>
<dbReference type="EMBL" id="JASSZA010000003">
    <property type="protein sequence ID" value="KAK2115110.1"/>
    <property type="molecule type" value="Genomic_DNA"/>
</dbReference>
<dbReference type="PANTHER" id="PTHR46949:SF2">
    <property type="entry name" value="LEUCINE REPEAT ADAPTER PROTEIN 25"/>
    <property type="match status" value="1"/>
</dbReference>
<accession>A0ABQ9W179</accession>
<evidence type="ECO:0000256" key="2">
    <source>
        <dbReference type="SAM" id="MobiDB-lite"/>
    </source>
</evidence>
<feature type="region of interest" description="Disordered" evidence="2">
    <location>
        <begin position="76"/>
        <end position="95"/>
    </location>
</feature>
<proteinExistence type="inferred from homology"/>
<dbReference type="Proteomes" id="UP001266305">
    <property type="component" value="Unassembled WGS sequence"/>
</dbReference>
<name>A0ABQ9W179_SAGOE</name>
<protein>
    <submittedName>
        <fullName evidence="3">Leucine repeat adapter protein 25</fullName>
    </submittedName>
</protein>
<evidence type="ECO:0000256" key="1">
    <source>
        <dbReference type="ARBA" id="ARBA00038125"/>
    </source>
</evidence>
<dbReference type="PANTHER" id="PTHR46949">
    <property type="entry name" value="LEUCINE REPEAT ADAPTER PROTEIN 25"/>
    <property type="match status" value="1"/>
</dbReference>
<gene>
    <name evidence="3" type="primary">FAM89B_1</name>
    <name evidence="3" type="ORF">P7K49_005736</name>
</gene>
<sequence>MGPAASPCHPVNLDWGLAVLCKEIVGLRQLDMYLLCQLRGLYESIQDYKYLCHDLSFCQDLSSSLHSDSSCLPYAGLSDDDEPPDSSLSPDLPPLTVPQMHNARDQWLQDAFHISL</sequence>
<organism evidence="3 4">
    <name type="scientific">Saguinus oedipus</name>
    <name type="common">Cotton-top tamarin</name>
    <name type="synonym">Oedipomidas oedipus</name>
    <dbReference type="NCBI Taxonomy" id="9490"/>
    <lineage>
        <taxon>Eukaryota</taxon>
        <taxon>Metazoa</taxon>
        <taxon>Chordata</taxon>
        <taxon>Craniata</taxon>
        <taxon>Vertebrata</taxon>
        <taxon>Euteleostomi</taxon>
        <taxon>Mammalia</taxon>
        <taxon>Eutheria</taxon>
        <taxon>Euarchontoglires</taxon>
        <taxon>Primates</taxon>
        <taxon>Haplorrhini</taxon>
        <taxon>Platyrrhini</taxon>
        <taxon>Cebidae</taxon>
        <taxon>Callitrichinae</taxon>
        <taxon>Saguinus</taxon>
    </lineage>
</organism>